<dbReference type="PANTHER" id="PTHR43280">
    <property type="entry name" value="ARAC-FAMILY TRANSCRIPTIONAL REGULATOR"/>
    <property type="match status" value="1"/>
</dbReference>
<keyword evidence="6" id="KW-1185">Reference proteome</keyword>
<protein>
    <recommendedName>
        <fullName evidence="4">HTH araC/xylS-type domain-containing protein</fullName>
    </recommendedName>
</protein>
<evidence type="ECO:0000313" key="6">
    <source>
        <dbReference type="Proteomes" id="UP000051568"/>
    </source>
</evidence>
<dbReference type="InterPro" id="IPR009057">
    <property type="entry name" value="Homeodomain-like_sf"/>
</dbReference>
<keyword evidence="2" id="KW-0238">DNA-binding</keyword>
<dbReference type="SMART" id="SM00342">
    <property type="entry name" value="HTH_ARAC"/>
    <property type="match status" value="1"/>
</dbReference>
<reference evidence="5 6" key="1">
    <citation type="journal article" date="2015" name="Genome Announc.">
        <title>Expanding the biotechnology potential of lactobacilli through comparative genomics of 213 strains and associated genera.</title>
        <authorList>
            <person name="Sun Z."/>
            <person name="Harris H.M."/>
            <person name="McCann A."/>
            <person name="Guo C."/>
            <person name="Argimon S."/>
            <person name="Zhang W."/>
            <person name="Yang X."/>
            <person name="Jeffery I.B."/>
            <person name="Cooney J.C."/>
            <person name="Kagawa T.F."/>
            <person name="Liu W."/>
            <person name="Song Y."/>
            <person name="Salvetti E."/>
            <person name="Wrobel A."/>
            <person name="Rasinkangas P."/>
            <person name="Parkhill J."/>
            <person name="Rea M.C."/>
            <person name="O'Sullivan O."/>
            <person name="Ritari J."/>
            <person name="Douillard F.P."/>
            <person name="Paul Ross R."/>
            <person name="Yang R."/>
            <person name="Briner A.E."/>
            <person name="Felis G.E."/>
            <person name="de Vos W.M."/>
            <person name="Barrangou R."/>
            <person name="Klaenhammer T.R."/>
            <person name="Caufield P.W."/>
            <person name="Cui Y."/>
            <person name="Zhang H."/>
            <person name="O'Toole P.W."/>
        </authorList>
    </citation>
    <scope>NUCLEOTIDE SEQUENCE [LARGE SCALE GENOMIC DNA]</scope>
    <source>
        <strain evidence="5 6">DSM 17757</strain>
    </source>
</reference>
<dbReference type="SUPFAM" id="SSF46689">
    <property type="entry name" value="Homeodomain-like"/>
    <property type="match status" value="1"/>
</dbReference>
<evidence type="ECO:0000259" key="4">
    <source>
        <dbReference type="PROSITE" id="PS01124"/>
    </source>
</evidence>
<dbReference type="InterPro" id="IPR011051">
    <property type="entry name" value="RmlC_Cupin_sf"/>
</dbReference>
<dbReference type="Gene3D" id="2.60.120.10">
    <property type="entry name" value="Jelly Rolls"/>
    <property type="match status" value="1"/>
</dbReference>
<accession>A0A0R2IMF5</accession>
<dbReference type="PROSITE" id="PS01124">
    <property type="entry name" value="HTH_ARAC_FAMILY_2"/>
    <property type="match status" value="1"/>
</dbReference>
<dbReference type="Gene3D" id="1.10.10.60">
    <property type="entry name" value="Homeodomain-like"/>
    <property type="match status" value="2"/>
</dbReference>
<gene>
    <name evidence="5" type="ORF">IV80_GL001541</name>
</gene>
<dbReference type="InterPro" id="IPR018062">
    <property type="entry name" value="HTH_AraC-typ_CS"/>
</dbReference>
<keyword evidence="3" id="KW-0804">Transcription</keyword>
<dbReference type="SUPFAM" id="SSF51182">
    <property type="entry name" value="RmlC-like cupins"/>
    <property type="match status" value="1"/>
</dbReference>
<dbReference type="AlphaFoldDB" id="A0A0R2IMF5"/>
<dbReference type="Proteomes" id="UP000051568">
    <property type="component" value="Unassembled WGS sequence"/>
</dbReference>
<dbReference type="OrthoDB" id="9816335at2"/>
<feature type="domain" description="HTH araC/xylS-type" evidence="4">
    <location>
        <begin position="226"/>
        <end position="323"/>
    </location>
</feature>
<dbReference type="InterPro" id="IPR018060">
    <property type="entry name" value="HTH_AraC"/>
</dbReference>
<dbReference type="InterPro" id="IPR013096">
    <property type="entry name" value="Cupin_2"/>
</dbReference>
<dbReference type="InterPro" id="IPR020449">
    <property type="entry name" value="Tscrpt_reg_AraC-type_HTH"/>
</dbReference>
<dbReference type="Pfam" id="PF12833">
    <property type="entry name" value="HTH_18"/>
    <property type="match status" value="1"/>
</dbReference>
<dbReference type="Pfam" id="PF07883">
    <property type="entry name" value="Cupin_2"/>
    <property type="match status" value="1"/>
</dbReference>
<dbReference type="PATRIC" id="fig|319652.3.peg.1561"/>
<dbReference type="EMBL" id="JQBR01000005">
    <property type="protein sequence ID" value="KRN66291.1"/>
    <property type="molecule type" value="Genomic_DNA"/>
</dbReference>
<evidence type="ECO:0000256" key="2">
    <source>
        <dbReference type="ARBA" id="ARBA00023125"/>
    </source>
</evidence>
<dbReference type="GO" id="GO:0003700">
    <property type="term" value="F:DNA-binding transcription factor activity"/>
    <property type="evidence" value="ECO:0007669"/>
    <property type="project" value="InterPro"/>
</dbReference>
<sequence>MEISNINLLGRTRHNISWKKMKEKYGTSSEIVDGHTVYKFNNNYESDQLTKEPFYMSRIPYDSFIPWHFHEYVEITIVIHGKLEMHFFDENVTVNAGQVVLVDARCAHQNSILDASSSAMTIAIRPNALQQLLVERMPTRGFLTNFLSSSIHRVDFSERYWQFSRIDTNIMSGILTSLIGVYSEKHGVSQDLQQTLLQAFLLLLMQQSQIRQTDNAHLNKYHVRPLDLIIYMDKHYQNISLETMALYFNYSPNYLSTKLKKATGSNFQELIQKKRMDVAREMLKKTDIAVDKIAFNVGYSNPVYFYRLFNRVTGVTPAIYRKQYKS</sequence>
<comment type="caution">
    <text evidence="5">The sequence shown here is derived from an EMBL/GenBank/DDBJ whole genome shotgun (WGS) entry which is preliminary data.</text>
</comment>
<evidence type="ECO:0000256" key="1">
    <source>
        <dbReference type="ARBA" id="ARBA00023015"/>
    </source>
</evidence>
<dbReference type="InterPro" id="IPR014710">
    <property type="entry name" value="RmlC-like_jellyroll"/>
</dbReference>
<organism evidence="5 6">
    <name type="scientific">Pediococcus cellicola</name>
    <dbReference type="NCBI Taxonomy" id="319652"/>
    <lineage>
        <taxon>Bacteria</taxon>
        <taxon>Bacillati</taxon>
        <taxon>Bacillota</taxon>
        <taxon>Bacilli</taxon>
        <taxon>Lactobacillales</taxon>
        <taxon>Lactobacillaceae</taxon>
        <taxon>Pediococcus</taxon>
    </lineage>
</organism>
<dbReference type="PRINTS" id="PR00032">
    <property type="entry name" value="HTHARAC"/>
</dbReference>
<dbReference type="RefSeq" id="WP_057751091.1">
    <property type="nucleotide sequence ID" value="NZ_BJVH01000005.1"/>
</dbReference>
<dbReference type="STRING" id="319652.IV80_GL001541"/>
<keyword evidence="1" id="KW-0805">Transcription regulation</keyword>
<dbReference type="PROSITE" id="PS00041">
    <property type="entry name" value="HTH_ARAC_FAMILY_1"/>
    <property type="match status" value="1"/>
</dbReference>
<dbReference type="GO" id="GO:0043565">
    <property type="term" value="F:sequence-specific DNA binding"/>
    <property type="evidence" value="ECO:0007669"/>
    <property type="project" value="InterPro"/>
</dbReference>
<proteinExistence type="predicted"/>
<dbReference type="PANTHER" id="PTHR43280:SF28">
    <property type="entry name" value="HTH-TYPE TRANSCRIPTIONAL ACTIVATOR RHAS"/>
    <property type="match status" value="1"/>
</dbReference>
<evidence type="ECO:0000256" key="3">
    <source>
        <dbReference type="ARBA" id="ARBA00023163"/>
    </source>
</evidence>
<evidence type="ECO:0000313" key="5">
    <source>
        <dbReference type="EMBL" id="KRN66291.1"/>
    </source>
</evidence>
<name>A0A0R2IMF5_9LACO</name>